<keyword evidence="5" id="KW-0294">Fucose metabolism</keyword>
<dbReference type="GO" id="GO:0046922">
    <property type="term" value="F:peptide-O-fucosyltransferase activity"/>
    <property type="evidence" value="ECO:0007669"/>
    <property type="project" value="InterPro"/>
</dbReference>
<organism evidence="9 10">
    <name type="scientific">Dendrothele bispora (strain CBS 962.96)</name>
    <dbReference type="NCBI Taxonomy" id="1314807"/>
    <lineage>
        <taxon>Eukaryota</taxon>
        <taxon>Fungi</taxon>
        <taxon>Dikarya</taxon>
        <taxon>Basidiomycota</taxon>
        <taxon>Agaricomycotina</taxon>
        <taxon>Agaricomycetes</taxon>
        <taxon>Agaricomycetidae</taxon>
        <taxon>Agaricales</taxon>
        <taxon>Agaricales incertae sedis</taxon>
        <taxon>Dendrothele</taxon>
    </lineage>
</organism>
<evidence type="ECO:0000256" key="5">
    <source>
        <dbReference type="ARBA" id="ARBA00023253"/>
    </source>
</evidence>
<keyword evidence="6" id="KW-0119">Carbohydrate metabolism</keyword>
<keyword evidence="3" id="KW-0808">Transferase</keyword>
<dbReference type="InterPro" id="IPR019378">
    <property type="entry name" value="GDP-Fuc_O-FucTrfase"/>
</dbReference>
<comment type="pathway">
    <text evidence="2">Protein modification; protein glycosylation.</text>
</comment>
<gene>
    <name evidence="9" type="ORF">K435DRAFT_921704</name>
</gene>
<name>A0A4S8MHX6_DENBC</name>
<dbReference type="Proteomes" id="UP000297245">
    <property type="component" value="Unassembled WGS sequence"/>
</dbReference>
<dbReference type="Pfam" id="PF10250">
    <property type="entry name" value="O-FucT"/>
    <property type="match status" value="1"/>
</dbReference>
<comment type="similarity">
    <text evidence="7">Belongs to the glycosyltransferase 68 family.</text>
</comment>
<keyword evidence="4" id="KW-0256">Endoplasmic reticulum</keyword>
<dbReference type="OrthoDB" id="2559662at2759"/>
<dbReference type="PANTHER" id="PTHR13398:SF0">
    <property type="entry name" value="GDP-FUCOSE PROTEIN O-FUCOSYLTRANSFERASE 2"/>
    <property type="match status" value="1"/>
</dbReference>
<evidence type="ECO:0000256" key="3">
    <source>
        <dbReference type="ARBA" id="ARBA00022679"/>
    </source>
</evidence>
<dbReference type="CDD" id="cd11296">
    <property type="entry name" value="O-FucT_like"/>
    <property type="match status" value="1"/>
</dbReference>
<dbReference type="Gene3D" id="3.40.50.11350">
    <property type="match status" value="1"/>
</dbReference>
<evidence type="ECO:0000256" key="8">
    <source>
        <dbReference type="ARBA" id="ARBA00026232"/>
    </source>
</evidence>
<evidence type="ECO:0000256" key="6">
    <source>
        <dbReference type="ARBA" id="ARBA00023277"/>
    </source>
</evidence>
<dbReference type="EMBL" id="ML179078">
    <property type="protein sequence ID" value="THV02287.1"/>
    <property type="molecule type" value="Genomic_DNA"/>
</dbReference>
<dbReference type="GO" id="GO:0006004">
    <property type="term" value="P:fucose metabolic process"/>
    <property type="evidence" value="ECO:0007669"/>
    <property type="project" value="UniProtKB-KW"/>
</dbReference>
<evidence type="ECO:0000256" key="4">
    <source>
        <dbReference type="ARBA" id="ARBA00022824"/>
    </source>
</evidence>
<evidence type="ECO:0000256" key="2">
    <source>
        <dbReference type="ARBA" id="ARBA00004922"/>
    </source>
</evidence>
<comment type="subcellular location">
    <subcellularLocation>
        <location evidence="1">Endoplasmic reticulum</location>
    </subcellularLocation>
</comment>
<evidence type="ECO:0000256" key="7">
    <source>
        <dbReference type="ARBA" id="ARBA00025803"/>
    </source>
</evidence>
<dbReference type="GO" id="GO:0005783">
    <property type="term" value="C:endoplasmic reticulum"/>
    <property type="evidence" value="ECO:0007669"/>
    <property type="project" value="UniProtKB-SubCell"/>
</dbReference>
<proteinExistence type="inferred from homology"/>
<evidence type="ECO:0000313" key="10">
    <source>
        <dbReference type="Proteomes" id="UP000297245"/>
    </source>
</evidence>
<evidence type="ECO:0000313" key="9">
    <source>
        <dbReference type="EMBL" id="THV02287.1"/>
    </source>
</evidence>
<evidence type="ECO:0000256" key="1">
    <source>
        <dbReference type="ARBA" id="ARBA00004240"/>
    </source>
</evidence>
<protein>
    <recommendedName>
        <fullName evidence="8">GDP-fucose protein O-fucosyltransferase 2</fullName>
    </recommendedName>
</protein>
<accession>A0A4S8MHX6</accession>
<reference evidence="9 10" key="1">
    <citation type="journal article" date="2019" name="Nat. Ecol. Evol.">
        <title>Megaphylogeny resolves global patterns of mushroom evolution.</title>
        <authorList>
            <person name="Varga T."/>
            <person name="Krizsan K."/>
            <person name="Foldi C."/>
            <person name="Dima B."/>
            <person name="Sanchez-Garcia M."/>
            <person name="Sanchez-Ramirez S."/>
            <person name="Szollosi G.J."/>
            <person name="Szarkandi J.G."/>
            <person name="Papp V."/>
            <person name="Albert L."/>
            <person name="Andreopoulos W."/>
            <person name="Angelini C."/>
            <person name="Antonin V."/>
            <person name="Barry K.W."/>
            <person name="Bougher N.L."/>
            <person name="Buchanan P."/>
            <person name="Buyck B."/>
            <person name="Bense V."/>
            <person name="Catcheside P."/>
            <person name="Chovatia M."/>
            <person name="Cooper J."/>
            <person name="Damon W."/>
            <person name="Desjardin D."/>
            <person name="Finy P."/>
            <person name="Geml J."/>
            <person name="Haridas S."/>
            <person name="Hughes K."/>
            <person name="Justo A."/>
            <person name="Karasinski D."/>
            <person name="Kautmanova I."/>
            <person name="Kiss B."/>
            <person name="Kocsube S."/>
            <person name="Kotiranta H."/>
            <person name="LaButti K.M."/>
            <person name="Lechner B.E."/>
            <person name="Liimatainen K."/>
            <person name="Lipzen A."/>
            <person name="Lukacs Z."/>
            <person name="Mihaltcheva S."/>
            <person name="Morgado L.N."/>
            <person name="Niskanen T."/>
            <person name="Noordeloos M.E."/>
            <person name="Ohm R.A."/>
            <person name="Ortiz-Santana B."/>
            <person name="Ovrebo C."/>
            <person name="Racz N."/>
            <person name="Riley R."/>
            <person name="Savchenko A."/>
            <person name="Shiryaev A."/>
            <person name="Soop K."/>
            <person name="Spirin V."/>
            <person name="Szebenyi C."/>
            <person name="Tomsovsky M."/>
            <person name="Tulloss R.E."/>
            <person name="Uehling J."/>
            <person name="Grigoriev I.V."/>
            <person name="Vagvolgyi C."/>
            <person name="Papp T."/>
            <person name="Martin F.M."/>
            <person name="Miettinen O."/>
            <person name="Hibbett D.S."/>
            <person name="Nagy L.G."/>
        </authorList>
    </citation>
    <scope>NUCLEOTIDE SEQUENCE [LARGE SCALE GENOMIC DNA]</scope>
    <source>
        <strain evidence="9 10">CBS 962.96</strain>
    </source>
</reference>
<dbReference type="AlphaFoldDB" id="A0A4S8MHX6"/>
<sequence length="433" mass="50675">MAGSFYLLKAKLEEVFESHPSNPYPRYHTTPDDHNPALPPLYEEWIQYERNLPQHFESLPEGNKSKFIFMANHAHGVGWGNVLQEMFLNAYLAYSTNRTFVFDNYTWDRRDSDYSEFKGKTIPSRVPISTMIAGPMIGDPFETEMNASPAVSSEYFRSVCPEPRIIELKDYRPNWKDGLEIMDRWVNEINSIDDPCIEFSRDSPPLFDLWLFFQNRILSLWPSLRSSPIITQFSFSPLIKSALVSNRHLFFPSSHYSFPWDWVDDIPGLMTVHIRRGDFLEFCRELEQVNSDFQGFNAFPEMLDKFNSSEPTERKWEEYRKHCLPSVDEMVHKINEGTPLKKIFVMSNAPKMWLQQLKETLQSSTGTDEKWEEIYTSRDLILTREQKYVSQAVDMYIAEKSQTFVGNGFSSLSSNIMMLRMAKSIDPINSRLW</sequence>
<dbReference type="PANTHER" id="PTHR13398">
    <property type="entry name" value="GDP-FUCOSE PROTEIN O-FUCOSYLTRANSFERASE 2"/>
    <property type="match status" value="1"/>
</dbReference>
<keyword evidence="10" id="KW-1185">Reference proteome</keyword>
<dbReference type="InterPro" id="IPR045130">
    <property type="entry name" value="OFUT2-like"/>
</dbReference>